<reference evidence="1 2" key="1">
    <citation type="journal article" date="2019" name="Nat. Ecol. Evol.">
        <title>Megaphylogeny resolves global patterns of mushroom evolution.</title>
        <authorList>
            <person name="Varga T."/>
            <person name="Krizsan K."/>
            <person name="Foldi C."/>
            <person name="Dima B."/>
            <person name="Sanchez-Garcia M."/>
            <person name="Sanchez-Ramirez S."/>
            <person name="Szollosi G.J."/>
            <person name="Szarkandi J.G."/>
            <person name="Papp V."/>
            <person name="Albert L."/>
            <person name="Andreopoulos W."/>
            <person name="Angelini C."/>
            <person name="Antonin V."/>
            <person name="Barry K.W."/>
            <person name="Bougher N.L."/>
            <person name="Buchanan P."/>
            <person name="Buyck B."/>
            <person name="Bense V."/>
            <person name="Catcheside P."/>
            <person name="Chovatia M."/>
            <person name="Cooper J."/>
            <person name="Damon W."/>
            <person name="Desjardin D."/>
            <person name="Finy P."/>
            <person name="Geml J."/>
            <person name="Haridas S."/>
            <person name="Hughes K."/>
            <person name="Justo A."/>
            <person name="Karasinski D."/>
            <person name="Kautmanova I."/>
            <person name="Kiss B."/>
            <person name="Kocsube S."/>
            <person name="Kotiranta H."/>
            <person name="LaButti K.M."/>
            <person name="Lechner B.E."/>
            <person name="Liimatainen K."/>
            <person name="Lipzen A."/>
            <person name="Lukacs Z."/>
            <person name="Mihaltcheva S."/>
            <person name="Morgado L.N."/>
            <person name="Niskanen T."/>
            <person name="Noordeloos M.E."/>
            <person name="Ohm R.A."/>
            <person name="Ortiz-Santana B."/>
            <person name="Ovrebo C."/>
            <person name="Racz N."/>
            <person name="Riley R."/>
            <person name="Savchenko A."/>
            <person name="Shiryaev A."/>
            <person name="Soop K."/>
            <person name="Spirin V."/>
            <person name="Szebenyi C."/>
            <person name="Tomsovsky M."/>
            <person name="Tulloss R.E."/>
            <person name="Uehling J."/>
            <person name="Grigoriev I.V."/>
            <person name="Vagvolgyi C."/>
            <person name="Papp T."/>
            <person name="Martin F.M."/>
            <person name="Miettinen O."/>
            <person name="Hibbett D.S."/>
            <person name="Nagy L.G."/>
        </authorList>
    </citation>
    <scope>NUCLEOTIDE SEQUENCE [LARGE SCALE GENOMIC DNA]</scope>
    <source>
        <strain evidence="1 2">NL-1719</strain>
    </source>
</reference>
<keyword evidence="2" id="KW-1185">Reference proteome</keyword>
<evidence type="ECO:0000313" key="2">
    <source>
        <dbReference type="Proteomes" id="UP000308600"/>
    </source>
</evidence>
<organism evidence="1 2">
    <name type="scientific">Pluteus cervinus</name>
    <dbReference type="NCBI Taxonomy" id="181527"/>
    <lineage>
        <taxon>Eukaryota</taxon>
        <taxon>Fungi</taxon>
        <taxon>Dikarya</taxon>
        <taxon>Basidiomycota</taxon>
        <taxon>Agaricomycotina</taxon>
        <taxon>Agaricomycetes</taxon>
        <taxon>Agaricomycetidae</taxon>
        <taxon>Agaricales</taxon>
        <taxon>Pluteineae</taxon>
        <taxon>Pluteaceae</taxon>
        <taxon>Pluteus</taxon>
    </lineage>
</organism>
<accession>A0ACD3AKA8</accession>
<protein>
    <submittedName>
        <fullName evidence="1">Uncharacterized protein</fullName>
    </submittedName>
</protein>
<sequence length="156" mass="16356">MTEGFTSICTSIVEPRPLQAVFAAAEKDSHLFNPARSSLCATTSFSIFAVSRLCSTLSSPGLSSNELMLGFGGGLSLVFNKPQPRPPKFYCNPHIQAGTGTCLVWTPVVGKPIPVTVTRLAGLNIAKLAKKGVSKKTLVASSIDNGMGFGSAQHES</sequence>
<dbReference type="Proteomes" id="UP000308600">
    <property type="component" value="Unassembled WGS sequence"/>
</dbReference>
<name>A0ACD3AKA8_9AGAR</name>
<proteinExistence type="predicted"/>
<dbReference type="EMBL" id="ML208422">
    <property type="protein sequence ID" value="TFK65885.1"/>
    <property type="molecule type" value="Genomic_DNA"/>
</dbReference>
<gene>
    <name evidence="1" type="ORF">BDN72DRAFT_860282</name>
</gene>
<evidence type="ECO:0000313" key="1">
    <source>
        <dbReference type="EMBL" id="TFK65885.1"/>
    </source>
</evidence>